<dbReference type="Gene3D" id="3.90.180.10">
    <property type="entry name" value="Medium-chain alcohol dehydrogenases, catalytic domain"/>
    <property type="match status" value="1"/>
</dbReference>
<evidence type="ECO:0000256" key="5">
    <source>
        <dbReference type="ARBA" id="ARBA00023002"/>
    </source>
</evidence>
<proteinExistence type="inferred from homology"/>
<dbReference type="EMBL" id="MG777482">
    <property type="protein sequence ID" value="AUW30907.1"/>
    <property type="molecule type" value="Genomic_DNA"/>
</dbReference>
<dbReference type="AlphaFoldDB" id="A0A1Z1C514"/>
<dbReference type="Gene3D" id="3.40.50.720">
    <property type="entry name" value="NAD(P)-binding Rossmann-like Domain"/>
    <property type="match status" value="1"/>
</dbReference>
<protein>
    <submittedName>
        <fullName evidence="7">Putative enoyl reductase</fullName>
    </submittedName>
    <submittedName>
        <fullName evidence="8">Putative enoylreductase</fullName>
    </submittedName>
</protein>
<dbReference type="PANTHER" id="PTHR45348">
    <property type="entry name" value="HYPOTHETICAL OXIDOREDUCTASE (EUROFUNG)"/>
    <property type="match status" value="1"/>
</dbReference>
<dbReference type="InterPro" id="IPR013149">
    <property type="entry name" value="ADH-like_C"/>
</dbReference>
<keyword evidence="3" id="KW-0547">Nucleotide-binding</keyword>
<dbReference type="InterPro" id="IPR047122">
    <property type="entry name" value="Trans-enoyl_RdTase-like"/>
</dbReference>
<dbReference type="InterPro" id="IPR020843">
    <property type="entry name" value="ER"/>
</dbReference>
<evidence type="ECO:0000256" key="3">
    <source>
        <dbReference type="ARBA" id="ARBA00022741"/>
    </source>
</evidence>
<evidence type="ECO:0000256" key="2">
    <source>
        <dbReference type="ARBA" id="ARBA00011245"/>
    </source>
</evidence>
<reference evidence="8" key="2">
    <citation type="submission" date="2017-12" db="EMBL/GenBank/DDBJ databases">
        <title>Genome Sequencing Reveals a Rich Biosynthetic Potential.</title>
        <authorList>
            <person name="Bertrand R.L."/>
            <person name="Abdel-Hameed M.E."/>
            <person name="Sorensen J.L."/>
        </authorList>
    </citation>
    <scope>NUCLEOTIDE SEQUENCE</scope>
</reference>
<organism evidence="7">
    <name type="scientific">Cladonia uncialis subsp. uncialis</name>
    <dbReference type="NCBI Taxonomy" id="180999"/>
    <lineage>
        <taxon>Eukaryota</taxon>
        <taxon>Fungi</taxon>
        <taxon>Dikarya</taxon>
        <taxon>Ascomycota</taxon>
        <taxon>Pezizomycotina</taxon>
        <taxon>Lecanoromycetes</taxon>
        <taxon>OSLEUM clade</taxon>
        <taxon>Lecanoromycetidae</taxon>
        <taxon>Lecanorales</taxon>
        <taxon>Lecanorineae</taxon>
        <taxon>Cladoniaceae</taxon>
        <taxon>Cladonia</taxon>
    </lineage>
</organism>
<dbReference type="EMBL" id="KX264288">
    <property type="protein sequence ID" value="ANM86651.1"/>
    <property type="molecule type" value="Genomic_DNA"/>
</dbReference>
<dbReference type="InterPro" id="IPR013154">
    <property type="entry name" value="ADH-like_N"/>
</dbReference>
<evidence type="ECO:0000259" key="6">
    <source>
        <dbReference type="SMART" id="SM00829"/>
    </source>
</evidence>
<accession>A0A1Z1C514</accession>
<feature type="domain" description="Enoyl reductase (ER)" evidence="6">
    <location>
        <begin position="16"/>
        <end position="331"/>
    </location>
</feature>
<dbReference type="SUPFAM" id="SSF50129">
    <property type="entry name" value="GroES-like"/>
    <property type="match status" value="1"/>
</dbReference>
<evidence type="ECO:0000313" key="8">
    <source>
        <dbReference type="EMBL" id="AUW30907.1"/>
    </source>
</evidence>
<dbReference type="CDD" id="cd08249">
    <property type="entry name" value="enoyl_reductase_like"/>
    <property type="match status" value="1"/>
</dbReference>
<dbReference type="Pfam" id="PF08240">
    <property type="entry name" value="ADH_N"/>
    <property type="match status" value="1"/>
</dbReference>
<dbReference type="SMART" id="SM00829">
    <property type="entry name" value="PKS_ER"/>
    <property type="match status" value="1"/>
</dbReference>
<dbReference type="GO" id="GO:0016651">
    <property type="term" value="F:oxidoreductase activity, acting on NAD(P)H"/>
    <property type="evidence" value="ECO:0007669"/>
    <property type="project" value="InterPro"/>
</dbReference>
<dbReference type="Pfam" id="PF00107">
    <property type="entry name" value="ADH_zinc_N"/>
    <property type="match status" value="1"/>
</dbReference>
<evidence type="ECO:0000256" key="4">
    <source>
        <dbReference type="ARBA" id="ARBA00022857"/>
    </source>
</evidence>
<reference evidence="7" key="1">
    <citation type="submission" date="2016-05" db="EMBL/GenBank/DDBJ databases">
        <title>Lichen genome sequencing reveals its rich biosynthetic potential.</title>
        <authorList>
            <person name="Bertrand R.L."/>
            <person name="Abdel-Hameed M."/>
            <person name="Sorensen J.L."/>
        </authorList>
    </citation>
    <scope>NUCLEOTIDE SEQUENCE</scope>
</reference>
<dbReference type="SUPFAM" id="SSF51735">
    <property type="entry name" value="NAD(P)-binding Rossmann-fold domains"/>
    <property type="match status" value="1"/>
</dbReference>
<keyword evidence="5" id="KW-0560">Oxidoreductase</keyword>
<evidence type="ECO:0000256" key="1">
    <source>
        <dbReference type="ARBA" id="ARBA00008072"/>
    </source>
</evidence>
<dbReference type="GO" id="GO:0000166">
    <property type="term" value="F:nucleotide binding"/>
    <property type="evidence" value="ECO:0007669"/>
    <property type="project" value="UniProtKB-KW"/>
</dbReference>
<evidence type="ECO:0000313" key="7">
    <source>
        <dbReference type="EMBL" id="ANM86651.1"/>
    </source>
</evidence>
<comment type="subunit">
    <text evidence="2">Monomer.</text>
</comment>
<dbReference type="InterPro" id="IPR036291">
    <property type="entry name" value="NAD(P)-bd_dom_sf"/>
</dbReference>
<comment type="similarity">
    <text evidence="1">Belongs to the zinc-containing alcohol dehydrogenase family.</text>
</comment>
<dbReference type="PANTHER" id="PTHR45348:SF1">
    <property type="entry name" value="TRANS-ENOYL REDUCTASE STHE"/>
    <property type="match status" value="1"/>
</dbReference>
<keyword evidence="4" id="KW-0521">NADP</keyword>
<sequence length="397" mass="41999">MPFNPLPSTQTAVIASGPGQLAIQQDVPVPALAPDMVLVKTAAVAINPADAKMLDYSAAVGAIHGYDFAGTIVALGTDAPVHLAVGDRVAGLVHGMNALLPDVGAFAEYVGATGDLLLKIPEDMSFEDAASLGTGIATAGLGLFKELEVPGTPEKPATTAGSAFVLVCGGSTATGTRAIQMLKLAGLRPIATCSPKNFALVRSFGAEEVFDYTSETCAENIRSYTKGTLAYALDCVSFADTTQLCHGAIGRAGGRYVALEPYREKLAVRKTIVLSWLMVLTIFGREVALDGVYGREARPEDRKFGKQLFESVQKRLDEGRFRPHPVKVSNGGWEGVMKGVEMVRNQEITMGNWMGSPNQAAIEYEKKVVGQEKAYITGGTGVPDVASHNQVLAVDFY</sequence>
<name>A0A1Z1C514_CLAUC</name>
<dbReference type="InterPro" id="IPR011032">
    <property type="entry name" value="GroES-like_sf"/>
</dbReference>